<dbReference type="SMART" id="SM00387">
    <property type="entry name" value="HATPase_c"/>
    <property type="match status" value="1"/>
</dbReference>
<keyword evidence="4" id="KW-0812">Transmembrane</keyword>
<protein>
    <recommendedName>
        <fullName evidence="5">Histidine kinase domain-containing protein</fullName>
    </recommendedName>
</protein>
<dbReference type="AlphaFoldDB" id="A0A918TGR7"/>
<feature type="transmembrane region" description="Helical" evidence="4">
    <location>
        <begin position="114"/>
        <end position="134"/>
    </location>
</feature>
<dbReference type="Pfam" id="PF02518">
    <property type="entry name" value="HATPase_c"/>
    <property type="match status" value="1"/>
</dbReference>
<proteinExistence type="predicted"/>
<gene>
    <name evidence="6" type="ORF">GCM10007100_07230</name>
</gene>
<dbReference type="InterPro" id="IPR003594">
    <property type="entry name" value="HATPase_dom"/>
</dbReference>
<evidence type="ECO:0000256" key="3">
    <source>
        <dbReference type="ARBA" id="ARBA00023012"/>
    </source>
</evidence>
<evidence type="ECO:0000256" key="4">
    <source>
        <dbReference type="SAM" id="Phobius"/>
    </source>
</evidence>
<dbReference type="InterPro" id="IPR036890">
    <property type="entry name" value="HATPase_C_sf"/>
</dbReference>
<sequence>MGLRLGLAEGSESQIVVVTAKGPSQHIPVGTEVVALKSMKHRIELEPFDLITEPDGLMKDFAEYGRFLLRQNEIAQIKSYGQNNSFDLIAADGTVYPIKPDAEGRPLSSLPPDFWVQVVVGFLAWMVSASVFIFRPRQQNARYLLLSGAATLVFTTAAACYTTRELGFDGETFRWACDINFLGGSLFAASFVALLLYYPRKIAPRWVGIAVVSLFVLWFVLQQLGFFESMVFARRFLVMLGVLATFILAGVQWFVTRKEPLARASLQWFLLSWLLGTSLFAVFILLPQMFGIDTSSIQGYAFSLFLLVYGGLAFGILRFRLFEIGDWWRGILTWTGAVLLLVLLDLLFLYGLKLSTGASLSLSLLISGLLWLPFRAWLWKMITRRKKEGFRAHFDKLMAIAANPHGSTAQQEAWQNHLQQEFSALEVTALTDEVNEAGLDRNGLDLLVPGILGQAGIRLSHASEGRRLFHPRDIAETREMRSMLNHILDSLDSYKKGILQERKRIARDVHDNTMGNLLSALHQGETDSKDEKIRNSIRELRQIINDQPVERGDFTSFLATMENECRQRAETGGLALEWKEIGLAEIELDRTAMHAMSSILREALTNILKHAEATRASIELRGREQHLEAVISDNGKGLPPIQGNSGNGLKNMESRLAELGGELSLPESEKGAVIIVSLPLAERS</sequence>
<dbReference type="Proteomes" id="UP000644507">
    <property type="component" value="Unassembled WGS sequence"/>
</dbReference>
<keyword evidence="7" id="KW-1185">Reference proteome</keyword>
<feature type="transmembrane region" description="Helical" evidence="4">
    <location>
        <begin position="331"/>
        <end position="352"/>
    </location>
</feature>
<feature type="transmembrane region" description="Helical" evidence="4">
    <location>
        <begin position="141"/>
        <end position="159"/>
    </location>
</feature>
<keyword evidence="4" id="KW-0472">Membrane</keyword>
<reference evidence="6" key="2">
    <citation type="submission" date="2020-09" db="EMBL/GenBank/DDBJ databases">
        <authorList>
            <person name="Sun Q."/>
            <person name="Kim S."/>
        </authorList>
    </citation>
    <scope>NUCLEOTIDE SEQUENCE</scope>
    <source>
        <strain evidence="6">KCTC 12988</strain>
    </source>
</reference>
<name>A0A918TGR7_9BACT</name>
<dbReference type="PROSITE" id="PS50109">
    <property type="entry name" value="HIS_KIN"/>
    <property type="match status" value="1"/>
</dbReference>
<evidence type="ECO:0000313" key="7">
    <source>
        <dbReference type="Proteomes" id="UP000644507"/>
    </source>
</evidence>
<reference evidence="6" key="1">
    <citation type="journal article" date="2014" name="Int. J. Syst. Evol. Microbiol.">
        <title>Complete genome sequence of Corynebacterium casei LMG S-19264T (=DSM 44701T), isolated from a smear-ripened cheese.</title>
        <authorList>
            <consortium name="US DOE Joint Genome Institute (JGI-PGF)"/>
            <person name="Walter F."/>
            <person name="Albersmeier A."/>
            <person name="Kalinowski J."/>
            <person name="Ruckert C."/>
        </authorList>
    </citation>
    <scope>NUCLEOTIDE SEQUENCE</scope>
    <source>
        <strain evidence="6">KCTC 12988</strain>
    </source>
</reference>
<dbReference type="Gene3D" id="3.30.565.10">
    <property type="entry name" value="Histidine kinase-like ATPase, C-terminal domain"/>
    <property type="match status" value="1"/>
</dbReference>
<dbReference type="EMBL" id="BMXI01000002">
    <property type="protein sequence ID" value="GHC44478.1"/>
    <property type="molecule type" value="Genomic_DNA"/>
</dbReference>
<dbReference type="GO" id="GO:0016301">
    <property type="term" value="F:kinase activity"/>
    <property type="evidence" value="ECO:0007669"/>
    <property type="project" value="UniProtKB-KW"/>
</dbReference>
<feature type="transmembrane region" description="Helical" evidence="4">
    <location>
        <begin position="206"/>
        <end position="224"/>
    </location>
</feature>
<dbReference type="GO" id="GO:0000160">
    <property type="term" value="P:phosphorelay signal transduction system"/>
    <property type="evidence" value="ECO:0007669"/>
    <property type="project" value="UniProtKB-KW"/>
</dbReference>
<feature type="transmembrane region" description="Helical" evidence="4">
    <location>
        <begin position="236"/>
        <end position="256"/>
    </location>
</feature>
<feature type="transmembrane region" description="Helical" evidence="4">
    <location>
        <begin position="268"/>
        <end position="287"/>
    </location>
</feature>
<evidence type="ECO:0000313" key="6">
    <source>
        <dbReference type="EMBL" id="GHC44478.1"/>
    </source>
</evidence>
<dbReference type="InterPro" id="IPR005467">
    <property type="entry name" value="His_kinase_dom"/>
</dbReference>
<evidence type="ECO:0000256" key="1">
    <source>
        <dbReference type="ARBA" id="ARBA00022679"/>
    </source>
</evidence>
<feature type="domain" description="Histidine kinase" evidence="5">
    <location>
        <begin position="596"/>
        <end position="682"/>
    </location>
</feature>
<evidence type="ECO:0000256" key="2">
    <source>
        <dbReference type="ARBA" id="ARBA00022777"/>
    </source>
</evidence>
<keyword evidence="4" id="KW-1133">Transmembrane helix</keyword>
<evidence type="ECO:0000259" key="5">
    <source>
        <dbReference type="PROSITE" id="PS50109"/>
    </source>
</evidence>
<keyword evidence="3" id="KW-0902">Two-component regulatory system</keyword>
<comment type="caution">
    <text evidence="6">The sequence shown here is derived from an EMBL/GenBank/DDBJ whole genome shotgun (WGS) entry which is preliminary data.</text>
</comment>
<organism evidence="6 7">
    <name type="scientific">Roseibacillus persicicus</name>
    <dbReference type="NCBI Taxonomy" id="454148"/>
    <lineage>
        <taxon>Bacteria</taxon>
        <taxon>Pseudomonadati</taxon>
        <taxon>Verrucomicrobiota</taxon>
        <taxon>Verrucomicrobiia</taxon>
        <taxon>Verrucomicrobiales</taxon>
        <taxon>Verrucomicrobiaceae</taxon>
        <taxon>Roseibacillus</taxon>
    </lineage>
</organism>
<dbReference type="InterPro" id="IPR050482">
    <property type="entry name" value="Sensor_HK_TwoCompSys"/>
</dbReference>
<keyword evidence="1" id="KW-0808">Transferase</keyword>
<feature type="transmembrane region" description="Helical" evidence="4">
    <location>
        <begin position="179"/>
        <end position="199"/>
    </location>
</feature>
<dbReference type="PANTHER" id="PTHR24421">
    <property type="entry name" value="NITRATE/NITRITE SENSOR PROTEIN NARX-RELATED"/>
    <property type="match status" value="1"/>
</dbReference>
<feature type="transmembrane region" description="Helical" evidence="4">
    <location>
        <begin position="358"/>
        <end position="378"/>
    </location>
</feature>
<keyword evidence="2" id="KW-0418">Kinase</keyword>
<accession>A0A918TGR7</accession>
<dbReference type="SUPFAM" id="SSF55874">
    <property type="entry name" value="ATPase domain of HSP90 chaperone/DNA topoisomerase II/histidine kinase"/>
    <property type="match status" value="1"/>
</dbReference>
<dbReference type="CDD" id="cd16917">
    <property type="entry name" value="HATPase_UhpB-NarQ-NarX-like"/>
    <property type="match status" value="1"/>
</dbReference>
<feature type="transmembrane region" description="Helical" evidence="4">
    <location>
        <begin position="299"/>
        <end position="319"/>
    </location>
</feature>